<sequence length="276" mass="30827">MNKIPSDGAGGLGPPQLDCETIATPCLRDVSHVLQMYLPGCVEPELEDIICPPLQSSNVSDRPNTLPQPFNCGTASSEELIEEERFFLKLFIEQLVAHIEIKTHTPKSNVDLSKLEARVRERTPLDLRFTDPKAFDKMLIPIYKDLCTQFGSKYLLLAALDSGDVAFEAAVAEGLKTRLTACARKPDNLLKRLFSKRSSKVAPFRDVKSRHTDENSQDDGKPIPSLMKRKGDGVRKRLSSMASAVKKRFGDNFVTSECQKRDFFNGKPQFMIAPLL</sequence>
<dbReference type="AlphaFoldDB" id="A0A9Y6M7L4"/>
<organism evidence="2 3">
    <name type="scientific">Pundamilia nyererei</name>
    <dbReference type="NCBI Taxonomy" id="303518"/>
    <lineage>
        <taxon>Eukaryota</taxon>
        <taxon>Metazoa</taxon>
        <taxon>Chordata</taxon>
        <taxon>Craniata</taxon>
        <taxon>Vertebrata</taxon>
        <taxon>Euteleostomi</taxon>
        <taxon>Actinopterygii</taxon>
        <taxon>Neopterygii</taxon>
        <taxon>Teleostei</taxon>
        <taxon>Neoteleostei</taxon>
        <taxon>Acanthomorphata</taxon>
        <taxon>Ovalentaria</taxon>
        <taxon>Cichlomorphae</taxon>
        <taxon>Cichliformes</taxon>
        <taxon>Cichlidae</taxon>
        <taxon>African cichlids</taxon>
        <taxon>Pseudocrenilabrinae</taxon>
        <taxon>Haplochromini</taxon>
        <taxon>Pundamilia</taxon>
    </lineage>
</organism>
<protein>
    <submittedName>
        <fullName evidence="3">Uncharacterized protein LOC106456387</fullName>
    </submittedName>
</protein>
<feature type="compositionally biased region" description="Basic and acidic residues" evidence="1">
    <location>
        <begin position="204"/>
        <end position="221"/>
    </location>
</feature>
<dbReference type="RefSeq" id="XP_013769320.1">
    <property type="nucleotide sequence ID" value="XM_013913866.1"/>
</dbReference>
<reference evidence="3" key="1">
    <citation type="submission" date="2025-08" db="UniProtKB">
        <authorList>
            <consortium name="RefSeq"/>
        </authorList>
    </citation>
    <scope>IDENTIFICATION</scope>
</reference>
<evidence type="ECO:0000313" key="2">
    <source>
        <dbReference type="Proteomes" id="UP000695023"/>
    </source>
</evidence>
<dbReference type="Proteomes" id="UP000695023">
    <property type="component" value="Unplaced"/>
</dbReference>
<name>A0A9Y6M7L4_9CICH</name>
<gene>
    <name evidence="3" type="primary">LOC106456387</name>
</gene>
<keyword evidence="2" id="KW-1185">Reference proteome</keyword>
<evidence type="ECO:0000256" key="1">
    <source>
        <dbReference type="SAM" id="MobiDB-lite"/>
    </source>
</evidence>
<dbReference type="GeneID" id="106456387"/>
<accession>A0A9Y6M7L4</accession>
<proteinExistence type="predicted"/>
<evidence type="ECO:0000313" key="3">
    <source>
        <dbReference type="RefSeq" id="XP_013769320.1"/>
    </source>
</evidence>
<feature type="region of interest" description="Disordered" evidence="1">
    <location>
        <begin position="204"/>
        <end position="229"/>
    </location>
</feature>